<dbReference type="GO" id="GO:0005886">
    <property type="term" value="C:plasma membrane"/>
    <property type="evidence" value="ECO:0007669"/>
    <property type="project" value="UniProtKB-SubCell"/>
</dbReference>
<evidence type="ECO:0000256" key="1">
    <source>
        <dbReference type="ARBA" id="ARBA00004651"/>
    </source>
</evidence>
<sequence>MSATALPAAGTPSANASRGVLLMLLLPGLIALVITFLLPLIWLLRASFASSTMGALSGGDWTLQSYTAVLFDPFYWRVAWNTLVLGFNVAIFAVILSYPIALFLARTESRFRGILTALAVAPLLTSSVVRTYGWMVILGDRGVINSTLQSLSLTGGVVRLTNNSFGATVALIEILMPYAILAMLSGFGRLNTQLEEAAAMLGANRLRVFTRIILPLSAPGVLTAALLVFVLAISSFVTPRLMGGGRVFVLGTEVFNEATVTLNWPLAAALSVMLLILFSSIILLYQRALRALET</sequence>
<feature type="transmembrane region" description="Helical" evidence="8">
    <location>
        <begin position="117"/>
        <end position="137"/>
    </location>
</feature>
<keyword evidence="6 8" id="KW-1133">Transmembrane helix</keyword>
<dbReference type="SUPFAM" id="SSF161098">
    <property type="entry name" value="MetI-like"/>
    <property type="match status" value="1"/>
</dbReference>
<dbReference type="PATRIC" id="fig|1028800.3.peg.5234"/>
<dbReference type="PANTHER" id="PTHR42929">
    <property type="entry name" value="INNER MEMBRANE ABC TRANSPORTER PERMEASE PROTEIN YDCU-RELATED-RELATED"/>
    <property type="match status" value="1"/>
</dbReference>
<dbReference type="GO" id="GO:0055085">
    <property type="term" value="P:transmembrane transport"/>
    <property type="evidence" value="ECO:0007669"/>
    <property type="project" value="InterPro"/>
</dbReference>
<gene>
    <name evidence="10" type="primary">potB</name>
    <name evidence="10" type="ORF">RG540_PA06140</name>
</gene>
<evidence type="ECO:0000313" key="11">
    <source>
        <dbReference type="Proteomes" id="UP000028181"/>
    </source>
</evidence>
<feature type="transmembrane region" description="Helical" evidence="8">
    <location>
        <begin position="208"/>
        <end position="233"/>
    </location>
</feature>
<evidence type="ECO:0000259" key="9">
    <source>
        <dbReference type="PROSITE" id="PS50928"/>
    </source>
</evidence>
<evidence type="ECO:0000256" key="7">
    <source>
        <dbReference type="ARBA" id="ARBA00023136"/>
    </source>
</evidence>
<evidence type="ECO:0000313" key="10">
    <source>
        <dbReference type="EMBL" id="CDN51290.1"/>
    </source>
</evidence>
<comment type="subcellular location">
    <subcellularLocation>
        <location evidence="1 8">Cell membrane</location>
        <topology evidence="1 8">Multi-pass membrane protein</topology>
    </subcellularLocation>
</comment>
<feature type="transmembrane region" description="Helical" evidence="8">
    <location>
        <begin position="83"/>
        <end position="105"/>
    </location>
</feature>
<keyword evidence="10" id="KW-0614">Plasmid</keyword>
<evidence type="ECO:0000256" key="2">
    <source>
        <dbReference type="ARBA" id="ARBA00007069"/>
    </source>
</evidence>
<protein>
    <submittedName>
        <fullName evidence="10">Spermidine putrescine ABC transporter permease component PotB</fullName>
    </submittedName>
</protein>
<dbReference type="EMBL" id="HG938354">
    <property type="protein sequence ID" value="CDN51290.1"/>
    <property type="molecule type" value="Genomic_DNA"/>
</dbReference>
<name>A0A068T1D2_NEOGA</name>
<dbReference type="PROSITE" id="PS50928">
    <property type="entry name" value="ABC_TM1"/>
    <property type="match status" value="1"/>
</dbReference>
<organism evidence="10 11">
    <name type="scientific">Neorhizobium galegae bv. orientalis str. HAMBI 540</name>
    <dbReference type="NCBI Taxonomy" id="1028800"/>
    <lineage>
        <taxon>Bacteria</taxon>
        <taxon>Pseudomonadati</taxon>
        <taxon>Pseudomonadota</taxon>
        <taxon>Alphaproteobacteria</taxon>
        <taxon>Hyphomicrobiales</taxon>
        <taxon>Rhizobiaceae</taxon>
        <taxon>Rhizobium/Agrobacterium group</taxon>
        <taxon>Neorhizobium</taxon>
    </lineage>
</organism>
<feature type="transmembrane region" description="Helical" evidence="8">
    <location>
        <begin position="165"/>
        <end position="187"/>
    </location>
</feature>
<keyword evidence="7 8" id="KW-0472">Membrane</keyword>
<accession>A0A068T1D2</accession>
<comment type="similarity">
    <text evidence="2">Belongs to the binding-protein-dependent transport system permease family. CysTW subfamily.</text>
</comment>
<keyword evidence="11" id="KW-1185">Reference proteome</keyword>
<evidence type="ECO:0000256" key="5">
    <source>
        <dbReference type="ARBA" id="ARBA00022692"/>
    </source>
</evidence>
<feature type="transmembrane region" description="Helical" evidence="8">
    <location>
        <begin position="264"/>
        <end position="285"/>
    </location>
</feature>
<dbReference type="Gene3D" id="1.10.3720.10">
    <property type="entry name" value="MetI-like"/>
    <property type="match status" value="1"/>
</dbReference>
<evidence type="ECO:0000256" key="6">
    <source>
        <dbReference type="ARBA" id="ARBA00022989"/>
    </source>
</evidence>
<dbReference type="Proteomes" id="UP000028181">
    <property type="component" value="Plasmid pHAMBI540a"/>
</dbReference>
<dbReference type="CDD" id="cd06261">
    <property type="entry name" value="TM_PBP2"/>
    <property type="match status" value="1"/>
</dbReference>
<dbReference type="RefSeq" id="WP_041364700.1">
    <property type="nucleotide sequence ID" value="NZ_HG938354.1"/>
</dbReference>
<evidence type="ECO:0000256" key="3">
    <source>
        <dbReference type="ARBA" id="ARBA00022448"/>
    </source>
</evidence>
<dbReference type="AlphaFoldDB" id="A0A068T1D2"/>
<evidence type="ECO:0000256" key="8">
    <source>
        <dbReference type="RuleBase" id="RU363032"/>
    </source>
</evidence>
<proteinExistence type="inferred from homology"/>
<evidence type="ECO:0000256" key="4">
    <source>
        <dbReference type="ARBA" id="ARBA00022475"/>
    </source>
</evidence>
<dbReference type="InterPro" id="IPR035906">
    <property type="entry name" value="MetI-like_sf"/>
</dbReference>
<dbReference type="PANTHER" id="PTHR42929:SF5">
    <property type="entry name" value="ABC TRANSPORTER PERMEASE PROTEIN"/>
    <property type="match status" value="1"/>
</dbReference>
<geneLocation type="plasmid" evidence="11">
    <name>II</name>
</geneLocation>
<dbReference type="Pfam" id="PF00528">
    <property type="entry name" value="BPD_transp_1"/>
    <property type="match status" value="1"/>
</dbReference>
<dbReference type="eggNOG" id="COG1176">
    <property type="taxonomic scope" value="Bacteria"/>
</dbReference>
<reference evidence="11" key="1">
    <citation type="journal article" date="2014" name="BMC Genomics">
        <title>Genome sequencing of two Neorhizobium galegae strains reveals a noeT gene responsible for the unusual acetylation of the nodulation factors.</title>
        <authorList>
            <person name="Osterman J."/>
            <person name="Marsh J."/>
            <person name="Laine P.K."/>
            <person name="Zeng Z."/>
            <person name="Alatalo E."/>
            <person name="Sullivan J.T."/>
            <person name="Young J.P."/>
            <person name="Thomas-Oates J."/>
            <person name="Paulin L."/>
            <person name="Lindstrom K."/>
        </authorList>
    </citation>
    <scope>NUCLEOTIDE SEQUENCE [LARGE SCALE GENOMIC DNA]</scope>
    <source>
        <strain evidence="11">HAMBI 540</strain>
    </source>
</reference>
<dbReference type="KEGG" id="ngg:RG540_PA06140"/>
<keyword evidence="5 8" id="KW-0812">Transmembrane</keyword>
<dbReference type="InterPro" id="IPR000515">
    <property type="entry name" value="MetI-like"/>
</dbReference>
<keyword evidence="3 8" id="KW-0813">Transport</keyword>
<feature type="domain" description="ABC transmembrane type-1" evidence="9">
    <location>
        <begin position="79"/>
        <end position="285"/>
    </location>
</feature>
<dbReference type="OrthoDB" id="9807047at2"/>
<dbReference type="HOGENOM" id="CLU_016047_18_2_5"/>
<keyword evidence="4" id="KW-1003">Cell membrane</keyword>
<feature type="transmembrane region" description="Helical" evidence="8">
    <location>
        <begin position="20"/>
        <end position="44"/>
    </location>
</feature>
<dbReference type="GeneID" id="24260396"/>